<reference evidence="1" key="1">
    <citation type="submission" date="2020-06" db="EMBL/GenBank/DDBJ databases">
        <title>A novel thermopfilic bacterium from Erzurum, Turkey.</title>
        <authorList>
            <person name="Adiguzel A."/>
            <person name="Ay H."/>
            <person name="Baltaci M.O."/>
        </authorList>
    </citation>
    <scope>NUCLEOTIDE SEQUENCE</scope>
    <source>
        <strain evidence="1">P2</strain>
    </source>
</reference>
<dbReference type="InterPro" id="IPR032710">
    <property type="entry name" value="NTF2-like_dom_sf"/>
</dbReference>
<protein>
    <submittedName>
        <fullName evidence="1">Nuclear transport factor 2 family protein</fullName>
    </submittedName>
</protein>
<dbReference type="Proteomes" id="UP000625804">
    <property type="component" value="Unassembled WGS sequence"/>
</dbReference>
<name>A0A8J8KF35_9BACI</name>
<comment type="caution">
    <text evidence="1">The sequence shown here is derived from an EMBL/GenBank/DDBJ whole genome shotgun (WGS) entry which is preliminary data.</text>
</comment>
<organism evidence="1 2">
    <name type="scientific">Calidifontibacillus erzurumensis</name>
    <dbReference type="NCBI Taxonomy" id="2741433"/>
    <lineage>
        <taxon>Bacteria</taxon>
        <taxon>Bacillati</taxon>
        <taxon>Bacillota</taxon>
        <taxon>Bacilli</taxon>
        <taxon>Bacillales</taxon>
        <taxon>Bacillaceae</taxon>
        <taxon>Calidifontibacillus/Schinkia group</taxon>
        <taxon>Calidifontibacillus</taxon>
    </lineage>
</organism>
<evidence type="ECO:0000313" key="2">
    <source>
        <dbReference type="Proteomes" id="UP000625804"/>
    </source>
</evidence>
<dbReference type="AlphaFoldDB" id="A0A8J8KF35"/>
<gene>
    <name evidence="1" type="ORF">HR057_12020</name>
</gene>
<dbReference type="SUPFAM" id="SSF54427">
    <property type="entry name" value="NTF2-like"/>
    <property type="match status" value="1"/>
</dbReference>
<evidence type="ECO:0000313" key="1">
    <source>
        <dbReference type="EMBL" id="NSL52480.1"/>
    </source>
</evidence>
<dbReference type="EMBL" id="JABTTE010000017">
    <property type="protein sequence ID" value="NSL52480.1"/>
    <property type="molecule type" value="Genomic_DNA"/>
</dbReference>
<accession>A0A8J8KF35</accession>
<proteinExistence type="predicted"/>
<keyword evidence="2" id="KW-1185">Reference proteome</keyword>
<dbReference type="RefSeq" id="WP_173731689.1">
    <property type="nucleotide sequence ID" value="NZ_JABTTE010000017.1"/>
</dbReference>
<sequence>MKFSDLKLSVPKDCGNAPKKIILKDFNIAFVTLDKTFLLENISDDMKWIIVGNEIVEGKEEFINKLATLHKDKITELLIYNIITHGNVASVHGKVIGIHQSYDFCHVYKFTGASKTAKIKEITSFIIIGKE</sequence>
<dbReference type="Gene3D" id="3.10.450.50">
    <property type="match status" value="1"/>
</dbReference>